<reference evidence="1 2" key="1">
    <citation type="submission" date="2017-10" db="EMBL/GenBank/DDBJ databases">
        <authorList>
            <person name="Jakob F."/>
        </authorList>
    </citation>
    <scope>NUCLEOTIDE SEQUENCE [LARGE SCALE GENOMIC DNA]</scope>
    <source>
        <strain evidence="1 2">TMW 2.1889</strain>
    </source>
</reference>
<proteinExistence type="predicted"/>
<evidence type="ECO:0000313" key="1">
    <source>
        <dbReference type="EMBL" id="MBA5726905.1"/>
    </source>
</evidence>
<dbReference type="Pfam" id="PF09669">
    <property type="entry name" value="Phage_pRha"/>
    <property type="match status" value="1"/>
</dbReference>
<comment type="caution">
    <text evidence="1">The sequence shown here is derived from an EMBL/GenBank/DDBJ whole genome shotgun (WGS) entry which is preliminary data.</text>
</comment>
<dbReference type="InterPro" id="IPR014054">
    <property type="entry name" value="Phage_regulatory_Rha"/>
</dbReference>
<protein>
    <recommendedName>
        <fullName evidence="3">Rha family transcriptional regulator</fullName>
    </recommendedName>
</protein>
<gene>
    <name evidence="1" type="ORF">CPA56_02705</name>
</gene>
<sequence>MPLTMSSREIAELTGKQHKNVVRDVEKMATDCNLTGSNLSRLAGTYIDAKGEQRKCYNLPKNLTITLIAGYRADLRLKIVDRWLELETEAAHTRTTTPARKRRPAVLSTFNTGYKIALNLGYDKNQAVIYGDRYCRNKCGESPVEMMGMTSLAAPDNDNYLTPTELGEKLGGLSGRRVNQMLAEAGLQTSTPGSATGSNWTMTEAGKAYGRMFDTTRKHGTGSQQQLKWKPSVLDILSGKGEAA</sequence>
<accession>A0ABR5ZRF5</accession>
<organism evidence="1 2">
    <name type="scientific">Bombella mellum</name>
    <dbReference type="NCBI Taxonomy" id="2039288"/>
    <lineage>
        <taxon>Bacteria</taxon>
        <taxon>Pseudomonadati</taxon>
        <taxon>Pseudomonadota</taxon>
        <taxon>Alphaproteobacteria</taxon>
        <taxon>Acetobacterales</taxon>
        <taxon>Acetobacteraceae</taxon>
        <taxon>Bombella</taxon>
    </lineage>
</organism>
<keyword evidence="2" id="KW-1185">Reference proteome</keyword>
<evidence type="ECO:0000313" key="2">
    <source>
        <dbReference type="Proteomes" id="UP000765338"/>
    </source>
</evidence>
<name>A0ABR5ZRF5_9PROT</name>
<dbReference type="EMBL" id="PDLY01000001">
    <property type="protein sequence ID" value="MBA5726905.1"/>
    <property type="molecule type" value="Genomic_DNA"/>
</dbReference>
<evidence type="ECO:0008006" key="3">
    <source>
        <dbReference type="Google" id="ProtNLM"/>
    </source>
</evidence>
<dbReference type="Proteomes" id="UP000765338">
    <property type="component" value="Unassembled WGS sequence"/>
</dbReference>